<dbReference type="GO" id="GO:0016887">
    <property type="term" value="F:ATP hydrolysis activity"/>
    <property type="evidence" value="ECO:0007669"/>
    <property type="project" value="InterPro"/>
</dbReference>
<comment type="caution">
    <text evidence="3">The sequence shown here is derived from an EMBL/GenBank/DDBJ whole genome shotgun (WGS) entry which is preliminary data.</text>
</comment>
<evidence type="ECO:0000256" key="1">
    <source>
        <dbReference type="ARBA" id="ARBA00006611"/>
    </source>
</evidence>
<accession>A0A6N6NNG6</accession>
<dbReference type="PANTHER" id="PTHR30486">
    <property type="entry name" value="TWITCHING MOTILITY PROTEIN PILT"/>
    <property type="match status" value="1"/>
</dbReference>
<sequence length="441" mass="48049">MTLLDRVRAAGNETPAASRATRDEMLEWLKGRVREQLPADDIASLAKGNPERARNEIRAVCRAAFEGSGRFDTGLAEQEALADTLIDSMLGFGPLEPFLADESITEIMVNGSRSLFYERDGVLHQSEFCFASDDEVRMLIDRIIGPLGRRIDESSPMVNARLAQGHRVNAIVPPLTLDGPMLTIRTFSSRVITLQDMVESGSIEECVQRLLIWAVRARKSIAVSGGTGSGKTTLLNALSCHVPPDERIITIEDSAELRFSEHPHVVRLEARPRNAEGVGEVTIRDLVANALRMRPDRIIVGECRGGEALDMLSAMNTGHEGSLTTLHANSPKEAISRLVTMVRFVADLPVDVIESQIASAFDLIVQTARGADGSRMVSQIAVISPGESIRECIVAPIYQRDICGGAGVWLSAPEWVGDLVKLGIATDKEVQSWKEMSLCVS</sequence>
<evidence type="ECO:0000313" key="3">
    <source>
        <dbReference type="EMBL" id="KAB1642028.1"/>
    </source>
</evidence>
<dbReference type="OrthoDB" id="9810761at2"/>
<reference evidence="3 4" key="1">
    <citation type="submission" date="2019-09" db="EMBL/GenBank/DDBJ databases">
        <title>Whole genome shotgun sequencing (WGS) of Ellagibacter isourolithinifaciens DSM 104140(T) and Adlercreutzia muris DSM 29508(T).</title>
        <authorList>
            <person name="Stoll D.A."/>
            <person name="Danylec N."/>
            <person name="Huch M."/>
        </authorList>
    </citation>
    <scope>NUCLEOTIDE SEQUENCE [LARGE SCALE GENOMIC DNA]</scope>
    <source>
        <strain evidence="3 4">DSM 104140</strain>
    </source>
</reference>
<dbReference type="PANTHER" id="PTHR30486:SF15">
    <property type="entry name" value="TYPE II_IV SECRETION SYSTEM ATPASE"/>
    <property type="match status" value="1"/>
</dbReference>
<dbReference type="Proteomes" id="UP000468668">
    <property type="component" value="Unassembled WGS sequence"/>
</dbReference>
<name>A0A6N6NNG6_9ACTN</name>
<dbReference type="InterPro" id="IPR050921">
    <property type="entry name" value="T4SS_GSP_E_ATPase"/>
</dbReference>
<dbReference type="InterPro" id="IPR003593">
    <property type="entry name" value="AAA+_ATPase"/>
</dbReference>
<evidence type="ECO:0000313" key="4">
    <source>
        <dbReference type="Proteomes" id="UP000468668"/>
    </source>
</evidence>
<dbReference type="SMART" id="SM00382">
    <property type="entry name" value="AAA"/>
    <property type="match status" value="1"/>
</dbReference>
<keyword evidence="4" id="KW-1185">Reference proteome</keyword>
<dbReference type="AlphaFoldDB" id="A0A6N6NNG6"/>
<proteinExistence type="inferred from homology"/>
<protein>
    <submittedName>
        <fullName evidence="3">CpaF family protein</fullName>
    </submittedName>
</protein>
<dbReference type="GeneID" id="98657232"/>
<dbReference type="Pfam" id="PF00437">
    <property type="entry name" value="T2SSE"/>
    <property type="match status" value="1"/>
</dbReference>
<dbReference type="EMBL" id="WAJR01000003">
    <property type="protein sequence ID" value="KAB1642028.1"/>
    <property type="molecule type" value="Genomic_DNA"/>
</dbReference>
<gene>
    <name evidence="3" type="ORF">F8C90_02305</name>
</gene>
<organism evidence="3 4">
    <name type="scientific">Ellagibacter isourolithinifaciens</name>
    <dbReference type="NCBI Taxonomy" id="2137581"/>
    <lineage>
        <taxon>Bacteria</taxon>
        <taxon>Bacillati</taxon>
        <taxon>Actinomycetota</taxon>
        <taxon>Coriobacteriia</taxon>
        <taxon>Eggerthellales</taxon>
        <taxon>Eggerthellaceae</taxon>
        <taxon>Ellagibacter</taxon>
    </lineage>
</organism>
<dbReference type="RefSeq" id="WP_158048838.1">
    <property type="nucleotide sequence ID" value="NZ_WAJR01000003.1"/>
</dbReference>
<dbReference type="Gene3D" id="3.30.450.380">
    <property type="match status" value="1"/>
</dbReference>
<dbReference type="Gene3D" id="3.40.50.300">
    <property type="entry name" value="P-loop containing nucleotide triphosphate hydrolases"/>
    <property type="match status" value="1"/>
</dbReference>
<dbReference type="SUPFAM" id="SSF52540">
    <property type="entry name" value="P-loop containing nucleoside triphosphate hydrolases"/>
    <property type="match status" value="1"/>
</dbReference>
<comment type="similarity">
    <text evidence="1">Belongs to the GSP E family.</text>
</comment>
<evidence type="ECO:0000259" key="2">
    <source>
        <dbReference type="SMART" id="SM00382"/>
    </source>
</evidence>
<feature type="domain" description="AAA+ ATPase" evidence="2">
    <location>
        <begin position="217"/>
        <end position="371"/>
    </location>
</feature>
<dbReference type="InterPro" id="IPR027417">
    <property type="entry name" value="P-loop_NTPase"/>
</dbReference>
<dbReference type="InterPro" id="IPR001482">
    <property type="entry name" value="T2SS/T4SS_dom"/>
</dbReference>
<dbReference type="CDD" id="cd01130">
    <property type="entry name" value="VirB11-like_ATPase"/>
    <property type="match status" value="1"/>
</dbReference>